<reference evidence="1" key="1">
    <citation type="journal article" date="2022" name="Int. J. Mol. Sci.">
        <title>Draft Genome of Tanacetum Coccineum: Genomic Comparison of Closely Related Tanacetum-Family Plants.</title>
        <authorList>
            <person name="Yamashiro T."/>
            <person name="Shiraishi A."/>
            <person name="Nakayama K."/>
            <person name="Satake H."/>
        </authorList>
    </citation>
    <scope>NUCLEOTIDE SEQUENCE</scope>
</reference>
<proteinExistence type="predicted"/>
<accession>A0ABQ4WB80</accession>
<comment type="caution">
    <text evidence="1">The sequence shown here is derived from an EMBL/GenBank/DDBJ whole genome shotgun (WGS) entry which is preliminary data.</text>
</comment>
<sequence length="161" mass="18502">MAGSWYAIRSYWQSELVSVGIKVFETLDAFRKSKSNSSPFCQSTCLIRIFEVSKFLLDCQSLNLTNPYIKKLQCFLGSSLTYFDLVFPLDWQKSVSKALLSLRETDLLVKLLNEIIHHYVDMKGDFTYWTIGGDNGLKELDVHLAFIHALNDTFSADWRLA</sequence>
<name>A0ABQ4WB80_9ASTR</name>
<organism evidence="1 2">
    <name type="scientific">Tanacetum coccineum</name>
    <dbReference type="NCBI Taxonomy" id="301880"/>
    <lineage>
        <taxon>Eukaryota</taxon>
        <taxon>Viridiplantae</taxon>
        <taxon>Streptophyta</taxon>
        <taxon>Embryophyta</taxon>
        <taxon>Tracheophyta</taxon>
        <taxon>Spermatophyta</taxon>
        <taxon>Magnoliopsida</taxon>
        <taxon>eudicotyledons</taxon>
        <taxon>Gunneridae</taxon>
        <taxon>Pentapetalae</taxon>
        <taxon>asterids</taxon>
        <taxon>campanulids</taxon>
        <taxon>Asterales</taxon>
        <taxon>Asteraceae</taxon>
        <taxon>Asteroideae</taxon>
        <taxon>Anthemideae</taxon>
        <taxon>Anthemidinae</taxon>
        <taxon>Tanacetum</taxon>
    </lineage>
</organism>
<dbReference type="InterPro" id="IPR039904">
    <property type="entry name" value="TRANK1"/>
</dbReference>
<keyword evidence="2" id="KW-1185">Reference proteome</keyword>
<dbReference type="Proteomes" id="UP001151760">
    <property type="component" value="Unassembled WGS sequence"/>
</dbReference>
<reference evidence="1" key="2">
    <citation type="submission" date="2022-01" db="EMBL/GenBank/DDBJ databases">
        <authorList>
            <person name="Yamashiro T."/>
            <person name="Shiraishi A."/>
            <person name="Satake H."/>
            <person name="Nakayama K."/>
        </authorList>
    </citation>
    <scope>NUCLEOTIDE SEQUENCE</scope>
</reference>
<feature type="non-terminal residue" evidence="1">
    <location>
        <position position="161"/>
    </location>
</feature>
<evidence type="ECO:0000313" key="2">
    <source>
        <dbReference type="Proteomes" id="UP001151760"/>
    </source>
</evidence>
<protein>
    <submittedName>
        <fullName evidence="1">Uncharacterized protein</fullName>
    </submittedName>
</protein>
<gene>
    <name evidence="1" type="ORF">Tco_0600272</name>
</gene>
<evidence type="ECO:0000313" key="1">
    <source>
        <dbReference type="EMBL" id="GJS50151.1"/>
    </source>
</evidence>
<dbReference type="PANTHER" id="PTHR21529:SF4">
    <property type="entry name" value="TPR AND ANKYRIN REPEAT-CONTAINING PROTEIN 1"/>
    <property type="match status" value="1"/>
</dbReference>
<dbReference type="EMBL" id="BQNB010008495">
    <property type="protein sequence ID" value="GJS50151.1"/>
    <property type="molecule type" value="Genomic_DNA"/>
</dbReference>
<dbReference type="PANTHER" id="PTHR21529">
    <property type="entry name" value="MAMMARY TURMOR VIRUS RECEPTOR HOMOLOG 1, 2 MTVR1, 2"/>
    <property type="match status" value="1"/>
</dbReference>